<evidence type="ECO:0000313" key="1">
    <source>
        <dbReference type="EMBL" id="PRQ27730.1"/>
    </source>
</evidence>
<dbReference type="SUPFAM" id="SSF52047">
    <property type="entry name" value="RNI-like"/>
    <property type="match status" value="1"/>
</dbReference>
<name>A0A2P6Q0L3_ROSCH</name>
<sequence>MDDERRRWEDLDTDCLTNVFSRVEMESLFLAVPFVCKSWYKTSLNPLCWKCLWFPDFIPYPLFTDKAEDRLQPAQSFGPFYDQFVDEYRINKTRFSIDAFVKLVVDRSNGIATSLILPEFCTEEALRYVSDACPLLRGVWFTDDLVLFKNSQIIAQVIGKWKFLECLYLGSSLVKIMRQRRLSKKHLREHFKVLLTVENPPCYNVLDRILVQIATHCKHFKELSISFCNVGEIEASTIVKLLPNLKKLDVSSSCIDRDSVVKLLQGLKKVVRFHITRCEGFEESDEEISKLGSQVKHFLCQDCANCDLSWCTIIVKQRKAIFRALELSNQINEG</sequence>
<dbReference type="Gene3D" id="3.80.10.10">
    <property type="entry name" value="Ribonuclease Inhibitor"/>
    <property type="match status" value="1"/>
</dbReference>
<dbReference type="AlphaFoldDB" id="A0A2P6Q0L3"/>
<dbReference type="Gramene" id="PRQ27730">
    <property type="protein sequence ID" value="PRQ27730"/>
    <property type="gene ID" value="RchiOBHm_Chr6g0308401"/>
</dbReference>
<dbReference type="InterPro" id="IPR036047">
    <property type="entry name" value="F-box-like_dom_sf"/>
</dbReference>
<evidence type="ECO:0000313" key="2">
    <source>
        <dbReference type="Proteomes" id="UP000238479"/>
    </source>
</evidence>
<protein>
    <submittedName>
        <fullName evidence="1">Putative F-box domain, leucine-rich repeat domain, L domain-containing protein</fullName>
    </submittedName>
</protein>
<dbReference type="PANTHER" id="PTHR38926">
    <property type="entry name" value="F-BOX DOMAIN CONTAINING PROTEIN, EXPRESSED"/>
    <property type="match status" value="1"/>
</dbReference>
<dbReference type="STRING" id="74649.A0A2P6Q0L3"/>
<dbReference type="EMBL" id="PDCK01000044">
    <property type="protein sequence ID" value="PRQ27730.1"/>
    <property type="molecule type" value="Genomic_DNA"/>
</dbReference>
<gene>
    <name evidence="1" type="ORF">RchiOBHm_Chr6g0308401</name>
</gene>
<accession>A0A2P6Q0L3</accession>
<dbReference type="SUPFAM" id="SSF81383">
    <property type="entry name" value="F-box domain"/>
    <property type="match status" value="1"/>
</dbReference>
<dbReference type="InterPro" id="IPR032675">
    <property type="entry name" value="LRR_dom_sf"/>
</dbReference>
<reference evidence="1 2" key="1">
    <citation type="journal article" date="2018" name="Nat. Genet.">
        <title>The Rosa genome provides new insights in the design of modern roses.</title>
        <authorList>
            <person name="Bendahmane M."/>
        </authorList>
    </citation>
    <scope>NUCLEOTIDE SEQUENCE [LARGE SCALE GENOMIC DNA]</scope>
    <source>
        <strain evidence="2">cv. Old Blush</strain>
    </source>
</reference>
<proteinExistence type="predicted"/>
<dbReference type="PANTHER" id="PTHR38926:SF5">
    <property type="entry name" value="F-BOX AND LEUCINE-RICH REPEAT PROTEIN 6"/>
    <property type="match status" value="1"/>
</dbReference>
<dbReference type="OMA" id="HITRCEG"/>
<keyword evidence="2" id="KW-1185">Reference proteome</keyword>
<organism evidence="1 2">
    <name type="scientific">Rosa chinensis</name>
    <name type="common">China rose</name>
    <dbReference type="NCBI Taxonomy" id="74649"/>
    <lineage>
        <taxon>Eukaryota</taxon>
        <taxon>Viridiplantae</taxon>
        <taxon>Streptophyta</taxon>
        <taxon>Embryophyta</taxon>
        <taxon>Tracheophyta</taxon>
        <taxon>Spermatophyta</taxon>
        <taxon>Magnoliopsida</taxon>
        <taxon>eudicotyledons</taxon>
        <taxon>Gunneridae</taxon>
        <taxon>Pentapetalae</taxon>
        <taxon>rosids</taxon>
        <taxon>fabids</taxon>
        <taxon>Rosales</taxon>
        <taxon>Rosaceae</taxon>
        <taxon>Rosoideae</taxon>
        <taxon>Rosoideae incertae sedis</taxon>
        <taxon>Rosa</taxon>
    </lineage>
</organism>
<comment type="caution">
    <text evidence="1">The sequence shown here is derived from an EMBL/GenBank/DDBJ whole genome shotgun (WGS) entry which is preliminary data.</text>
</comment>
<dbReference type="Proteomes" id="UP000238479">
    <property type="component" value="Chromosome 6"/>
</dbReference>
<dbReference type="OrthoDB" id="1929062at2759"/>
<dbReference type="Gene3D" id="1.20.1280.50">
    <property type="match status" value="1"/>
</dbReference>